<dbReference type="EMBL" id="DS647752">
    <property type="protein sequence ID" value="EEC02310.1"/>
    <property type="molecule type" value="Genomic_DNA"/>
</dbReference>
<dbReference type="Proteomes" id="UP000001555">
    <property type="component" value="Unassembled WGS sequence"/>
</dbReference>
<dbReference type="InParanoid" id="B7P6T8"/>
<dbReference type="HOGENOM" id="CLU_1940411_0_0_1"/>
<reference evidence="1 3" key="1">
    <citation type="submission" date="2008-03" db="EMBL/GenBank/DDBJ databases">
        <title>Annotation of Ixodes scapularis.</title>
        <authorList>
            <consortium name="Ixodes scapularis Genome Project Consortium"/>
            <person name="Caler E."/>
            <person name="Hannick L.I."/>
            <person name="Bidwell S."/>
            <person name="Joardar V."/>
            <person name="Thiagarajan M."/>
            <person name="Amedeo P."/>
            <person name="Galinsky K.J."/>
            <person name="Schobel S."/>
            <person name="Inman J."/>
            <person name="Hostetler J."/>
            <person name="Miller J."/>
            <person name="Hammond M."/>
            <person name="Megy K."/>
            <person name="Lawson D."/>
            <person name="Kodira C."/>
            <person name="Sutton G."/>
            <person name="Meyer J."/>
            <person name="Hill C.A."/>
            <person name="Birren B."/>
            <person name="Nene V."/>
            <person name="Collins F."/>
            <person name="Alarcon-Chaidez F."/>
            <person name="Wikel S."/>
            <person name="Strausberg R."/>
        </authorList>
    </citation>
    <scope>NUCLEOTIDE SEQUENCE [LARGE SCALE GENOMIC DNA]</scope>
    <source>
        <strain evidence="3">Wikel</strain>
        <strain evidence="1">Wikel colony</strain>
    </source>
</reference>
<dbReference type="PaxDb" id="6945-B7P6T8"/>
<gene>
    <name evidence="1" type="ORF">IscW_ISCW000213</name>
</gene>
<evidence type="ECO:0000313" key="2">
    <source>
        <dbReference type="EnsemblMetazoa" id="ISCW000213-PA"/>
    </source>
</evidence>
<evidence type="ECO:0000313" key="3">
    <source>
        <dbReference type="Proteomes" id="UP000001555"/>
    </source>
</evidence>
<protein>
    <submittedName>
        <fullName evidence="1 2">Uncharacterized protein</fullName>
    </submittedName>
</protein>
<dbReference type="EMBL" id="ABJB010637228">
    <property type="status" value="NOT_ANNOTATED_CDS"/>
    <property type="molecule type" value="Genomic_DNA"/>
</dbReference>
<evidence type="ECO:0000313" key="1">
    <source>
        <dbReference type="EMBL" id="EEC02310.1"/>
    </source>
</evidence>
<accession>B7P6T8</accession>
<name>B7P6T8_IXOSC</name>
<dbReference type="VEuPathDB" id="VectorBase:ISCI000213"/>
<sequence>MIRGLSLRGERYLLKSDIVTVIIFACFRPGPLRKKGTADFGGYCTDVPRLYSSSLSNLGCDAPKRVLGTFRNRCLLVGCFESGQEIQAMKTSGTLTFKGKLPCHIGTLSYFISLSSVLIRHIGRIQLSEM</sequence>
<proteinExistence type="predicted"/>
<dbReference type="EnsemblMetazoa" id="ISCW000213-RA">
    <property type="protein sequence ID" value="ISCW000213-PA"/>
    <property type="gene ID" value="ISCW000213"/>
</dbReference>
<keyword evidence="3" id="KW-1185">Reference proteome</keyword>
<dbReference type="VEuPathDB" id="VectorBase:ISCW000213"/>
<dbReference type="AlphaFoldDB" id="B7P6T8"/>
<organism>
    <name type="scientific">Ixodes scapularis</name>
    <name type="common">Black-legged tick</name>
    <name type="synonym">Deer tick</name>
    <dbReference type="NCBI Taxonomy" id="6945"/>
    <lineage>
        <taxon>Eukaryota</taxon>
        <taxon>Metazoa</taxon>
        <taxon>Ecdysozoa</taxon>
        <taxon>Arthropoda</taxon>
        <taxon>Chelicerata</taxon>
        <taxon>Arachnida</taxon>
        <taxon>Acari</taxon>
        <taxon>Parasitiformes</taxon>
        <taxon>Ixodida</taxon>
        <taxon>Ixodoidea</taxon>
        <taxon>Ixodidae</taxon>
        <taxon>Ixodinae</taxon>
        <taxon>Ixodes</taxon>
    </lineage>
</organism>
<reference evidence="2" key="2">
    <citation type="submission" date="2020-05" db="UniProtKB">
        <authorList>
            <consortium name="EnsemblMetazoa"/>
        </authorList>
    </citation>
    <scope>IDENTIFICATION</scope>
    <source>
        <strain evidence="2">wikel</strain>
    </source>
</reference>